<dbReference type="InterPro" id="IPR013149">
    <property type="entry name" value="ADH-like_C"/>
</dbReference>
<dbReference type="Pfam" id="PF16884">
    <property type="entry name" value="ADH_N_2"/>
    <property type="match status" value="1"/>
</dbReference>
<dbReference type="InterPro" id="IPR045010">
    <property type="entry name" value="MDR_fam"/>
</dbReference>
<dbReference type="PANTHER" id="PTHR43205">
    <property type="entry name" value="PROSTAGLANDIN REDUCTASE"/>
    <property type="match status" value="1"/>
</dbReference>
<proteinExistence type="predicted"/>
<reference evidence="6" key="1">
    <citation type="submission" date="2017-02" db="EMBL/GenBank/DDBJ databases">
        <authorList>
            <person name="Varghese N."/>
            <person name="Submissions S."/>
        </authorList>
    </citation>
    <scope>NUCLEOTIDE SEQUENCE [LARGE SCALE GENOMIC DNA]</scope>
    <source>
        <strain evidence="6">ATCC 27094</strain>
    </source>
</reference>
<dbReference type="InterPro" id="IPR041694">
    <property type="entry name" value="ADH_N_2"/>
</dbReference>
<feature type="domain" description="Oxidoreductase N-terminal" evidence="4">
    <location>
        <begin position="6"/>
        <end position="112"/>
    </location>
</feature>
<protein>
    <recommendedName>
        <fullName evidence="7">Enoyl reductase (ER) domain-containing protein</fullName>
    </recommendedName>
</protein>
<dbReference type="GO" id="GO:0016628">
    <property type="term" value="F:oxidoreductase activity, acting on the CH-CH group of donors, NAD or NADP as acceptor"/>
    <property type="evidence" value="ECO:0007669"/>
    <property type="project" value="InterPro"/>
</dbReference>
<evidence type="ECO:0000313" key="6">
    <source>
        <dbReference type="Proteomes" id="UP000190092"/>
    </source>
</evidence>
<evidence type="ECO:0000256" key="1">
    <source>
        <dbReference type="ARBA" id="ARBA00023002"/>
    </source>
</evidence>
<dbReference type="EMBL" id="FUWJ01000001">
    <property type="protein sequence ID" value="SJZ32307.1"/>
    <property type="molecule type" value="Genomic_DNA"/>
</dbReference>
<evidence type="ECO:0000256" key="2">
    <source>
        <dbReference type="SAM" id="MobiDB-lite"/>
    </source>
</evidence>
<dbReference type="FunFam" id="3.40.50.720:FF:000121">
    <property type="entry name" value="Prostaglandin reductase 2"/>
    <property type="match status" value="1"/>
</dbReference>
<dbReference type="Gene3D" id="3.90.180.10">
    <property type="entry name" value="Medium-chain alcohol dehydrogenases, catalytic domain"/>
    <property type="match status" value="1"/>
</dbReference>
<organism evidence="5 6">
    <name type="scientific">Enhydrobacter aerosaccus</name>
    <dbReference type="NCBI Taxonomy" id="225324"/>
    <lineage>
        <taxon>Bacteria</taxon>
        <taxon>Pseudomonadati</taxon>
        <taxon>Pseudomonadota</taxon>
        <taxon>Alphaproteobacteria</taxon>
        <taxon>Hyphomicrobiales</taxon>
        <taxon>Enhydrobacter</taxon>
    </lineage>
</organism>
<name>A0A1T4JQJ5_9HYPH</name>
<dbReference type="RefSeq" id="WP_085932077.1">
    <property type="nucleotide sequence ID" value="NZ_FUWJ01000001.1"/>
</dbReference>
<dbReference type="OrthoDB" id="9805663at2"/>
<feature type="region of interest" description="Disordered" evidence="2">
    <location>
        <begin position="1"/>
        <end position="22"/>
    </location>
</feature>
<dbReference type="SUPFAM" id="SSF51735">
    <property type="entry name" value="NAD(P)-binding Rossmann-fold domains"/>
    <property type="match status" value="1"/>
</dbReference>
<dbReference type="SUPFAM" id="SSF50129">
    <property type="entry name" value="GroES-like"/>
    <property type="match status" value="2"/>
</dbReference>
<keyword evidence="1" id="KW-0560">Oxidoreductase</keyword>
<dbReference type="InterPro" id="IPR011032">
    <property type="entry name" value="GroES-like_sf"/>
</dbReference>
<accession>A0A1T4JQJ5</accession>
<evidence type="ECO:0008006" key="7">
    <source>
        <dbReference type="Google" id="ProtNLM"/>
    </source>
</evidence>
<gene>
    <name evidence="5" type="ORF">SAMN02745126_00328</name>
</gene>
<sequence length="341" mass="36339">MSASNRRVLLKSRPQGEPTPANFDIVEAPIPEPGEGEYLARTVWLSLDPYMRGRMAEAKGYAANVNLGDPMVGGTVSQVIKSRHPGFKDGDFVADYAGWQSYSVSNGAGAIKLDPQAAPLSAALSVLGMPGMTAWWGLMQIGKPKAGETVVVSAASGAVGSVVGQLAKLHGCRAVGIAGGKEKCDYVVKELGFDACVDYRAAGGNLFKEIRAAAPKGIDVYFENVGGAVQAAVVPQLNDFARVPLCGLISQYNEMQMSPGPDWRLLLIKRATVTGFIVSDHFADMAGFWKEVPPAVKAGRIKYREDIVNGIENAPEAFIGLLKGRNFGKLLVQVSDDPTRR</sequence>
<dbReference type="Gene3D" id="3.40.50.720">
    <property type="entry name" value="NAD(P)-binding Rossmann-like Domain"/>
    <property type="match status" value="1"/>
</dbReference>
<dbReference type="Pfam" id="PF00107">
    <property type="entry name" value="ADH_zinc_N"/>
    <property type="match status" value="1"/>
</dbReference>
<evidence type="ECO:0000313" key="5">
    <source>
        <dbReference type="EMBL" id="SJZ32307.1"/>
    </source>
</evidence>
<evidence type="ECO:0000259" key="4">
    <source>
        <dbReference type="Pfam" id="PF16884"/>
    </source>
</evidence>
<feature type="domain" description="Alcohol dehydrogenase-like C-terminal" evidence="3">
    <location>
        <begin position="158"/>
        <end position="289"/>
    </location>
</feature>
<dbReference type="CDD" id="cd05288">
    <property type="entry name" value="PGDH"/>
    <property type="match status" value="1"/>
</dbReference>
<keyword evidence="6" id="KW-1185">Reference proteome</keyword>
<evidence type="ECO:0000259" key="3">
    <source>
        <dbReference type="Pfam" id="PF00107"/>
    </source>
</evidence>
<dbReference type="Proteomes" id="UP000190092">
    <property type="component" value="Unassembled WGS sequence"/>
</dbReference>
<dbReference type="AlphaFoldDB" id="A0A1T4JQJ5"/>
<dbReference type="InterPro" id="IPR036291">
    <property type="entry name" value="NAD(P)-bd_dom_sf"/>
</dbReference>
<dbReference type="STRING" id="225324.SAMN02745126_00328"/>
<dbReference type="PANTHER" id="PTHR43205:SF7">
    <property type="entry name" value="PROSTAGLANDIN REDUCTASE 1"/>
    <property type="match status" value="1"/>
</dbReference>